<dbReference type="CDD" id="cd02440">
    <property type="entry name" value="AdoMet_MTases"/>
    <property type="match status" value="1"/>
</dbReference>
<dbReference type="RefSeq" id="WP_077926836.1">
    <property type="nucleotide sequence ID" value="NZ_BAABKE010000009.1"/>
</dbReference>
<protein>
    <submittedName>
        <fullName evidence="2">Class I SAM-dependent methyltransferase</fullName>
    </submittedName>
</protein>
<keyword evidence="2" id="KW-0808">Transferase</keyword>
<dbReference type="InterPro" id="IPR029063">
    <property type="entry name" value="SAM-dependent_MTases_sf"/>
</dbReference>
<evidence type="ECO:0000259" key="1">
    <source>
        <dbReference type="Pfam" id="PF08241"/>
    </source>
</evidence>
<evidence type="ECO:0000313" key="2">
    <source>
        <dbReference type="EMBL" id="GAA5103340.1"/>
    </source>
</evidence>
<organism evidence="2 3">
    <name type="scientific">Wohlfahrtiimonas larvae</name>
    <dbReference type="NCBI Taxonomy" id="1157986"/>
    <lineage>
        <taxon>Bacteria</taxon>
        <taxon>Pseudomonadati</taxon>
        <taxon>Pseudomonadota</taxon>
        <taxon>Gammaproteobacteria</taxon>
        <taxon>Cardiobacteriales</taxon>
        <taxon>Ignatzschineriaceae</taxon>
        <taxon>Wohlfahrtiimonas</taxon>
    </lineage>
</organism>
<reference evidence="3" key="1">
    <citation type="journal article" date="2019" name="Int. J. Syst. Evol. Microbiol.">
        <title>The Global Catalogue of Microorganisms (GCM) 10K type strain sequencing project: providing services to taxonomists for standard genome sequencing and annotation.</title>
        <authorList>
            <consortium name="The Broad Institute Genomics Platform"/>
            <consortium name="The Broad Institute Genome Sequencing Center for Infectious Disease"/>
            <person name="Wu L."/>
            <person name="Ma J."/>
        </authorList>
    </citation>
    <scope>NUCLEOTIDE SEQUENCE [LARGE SCALE GENOMIC DNA]</scope>
    <source>
        <strain evidence="3">JCM 18424</strain>
    </source>
</reference>
<dbReference type="InterPro" id="IPR013216">
    <property type="entry name" value="Methyltransf_11"/>
</dbReference>
<accession>A0ABP9MZU6</accession>
<gene>
    <name evidence="2" type="ORF">GCM10023338_21750</name>
</gene>
<dbReference type="EMBL" id="BAABKE010000009">
    <property type="protein sequence ID" value="GAA5103340.1"/>
    <property type="molecule type" value="Genomic_DNA"/>
</dbReference>
<evidence type="ECO:0000313" key="3">
    <source>
        <dbReference type="Proteomes" id="UP001500631"/>
    </source>
</evidence>
<dbReference type="SUPFAM" id="SSF53335">
    <property type="entry name" value="S-adenosyl-L-methionine-dependent methyltransferases"/>
    <property type="match status" value="1"/>
</dbReference>
<sequence length="261" mass="29291">MSTHYIQQNQSYWDQQAAQDSPWSQPVSDELIINAKNGIWDVHLMPSPIDKNWLGDIQGKKTLCLASAGGQQAPILAAAGAIVTVLDISEGQLKKDQDIADQHQLALTTVQGNMNNLSQFEDGSFDIIFHPISNLYVPDVNPVWQECFRVLKTNGRLLASFYNPIVFVDDRDALLRQKGLVKPTYKIPFSDIRDLPKDLLQQKIDKGESLVFGHSLTDLIGGQTKAGFLIKDFIEEFAPQKRFLIDDYLPTFLATYAIKLD</sequence>
<feature type="domain" description="Methyltransferase type 11" evidence="1">
    <location>
        <begin position="64"/>
        <end position="158"/>
    </location>
</feature>
<comment type="caution">
    <text evidence="2">The sequence shown here is derived from an EMBL/GenBank/DDBJ whole genome shotgun (WGS) entry which is preliminary data.</text>
</comment>
<dbReference type="Gene3D" id="3.40.50.150">
    <property type="entry name" value="Vaccinia Virus protein VP39"/>
    <property type="match status" value="1"/>
</dbReference>
<proteinExistence type="predicted"/>
<keyword evidence="2" id="KW-0489">Methyltransferase</keyword>
<dbReference type="Proteomes" id="UP001500631">
    <property type="component" value="Unassembled WGS sequence"/>
</dbReference>
<dbReference type="Pfam" id="PF08241">
    <property type="entry name" value="Methyltransf_11"/>
    <property type="match status" value="1"/>
</dbReference>
<keyword evidence="3" id="KW-1185">Reference proteome</keyword>
<dbReference type="GO" id="GO:0008168">
    <property type="term" value="F:methyltransferase activity"/>
    <property type="evidence" value="ECO:0007669"/>
    <property type="project" value="UniProtKB-KW"/>
</dbReference>
<name>A0ABP9MZU6_9GAMM</name>
<dbReference type="GO" id="GO:0032259">
    <property type="term" value="P:methylation"/>
    <property type="evidence" value="ECO:0007669"/>
    <property type="project" value="UniProtKB-KW"/>
</dbReference>